<gene>
    <name evidence="4" type="ORF">F6U93_07965</name>
</gene>
<evidence type="ECO:0000313" key="4">
    <source>
        <dbReference type="EMBL" id="KAB1068063.1"/>
    </source>
</evidence>
<dbReference type="EMBL" id="WAAT01000041">
    <property type="protein sequence ID" value="KAB1068063.1"/>
    <property type="molecule type" value="Genomic_DNA"/>
</dbReference>
<accession>A0A6N6MFD6</accession>
<proteinExistence type="predicted"/>
<dbReference type="SUPFAM" id="SSF48208">
    <property type="entry name" value="Six-hairpin glycosidases"/>
    <property type="match status" value="1"/>
</dbReference>
<dbReference type="Pfam" id="PF08531">
    <property type="entry name" value="Bac_rhamnosid_N"/>
    <property type="match status" value="1"/>
</dbReference>
<dbReference type="Gene3D" id="2.60.420.10">
    <property type="entry name" value="Maltose phosphorylase, domain 3"/>
    <property type="match status" value="1"/>
</dbReference>
<dbReference type="InterPro" id="IPR012341">
    <property type="entry name" value="6hp_glycosidase-like_sf"/>
</dbReference>
<dbReference type="SUPFAM" id="SSF49785">
    <property type="entry name" value="Galactose-binding domain-like"/>
    <property type="match status" value="1"/>
</dbReference>
<dbReference type="Pfam" id="PF17390">
    <property type="entry name" value="Bac_rhamnosid_C"/>
    <property type="match status" value="1"/>
</dbReference>
<dbReference type="InterPro" id="IPR035398">
    <property type="entry name" value="Bac_rhamnosid_C"/>
</dbReference>
<evidence type="ECO:0000259" key="1">
    <source>
        <dbReference type="Pfam" id="PF08531"/>
    </source>
</evidence>
<keyword evidence="5" id="KW-1185">Reference proteome</keyword>
<dbReference type="InterPro" id="IPR035396">
    <property type="entry name" value="Bac_rhamnosid6H"/>
</dbReference>
<reference evidence="4 5" key="1">
    <citation type="submission" date="2019-09" db="EMBL/GenBank/DDBJ databases">
        <authorList>
            <person name="Cao W.R."/>
        </authorList>
    </citation>
    <scope>NUCLEOTIDE SEQUENCE [LARGE SCALE GENOMIC DNA]</scope>
    <source>
        <strain evidence="4 5">B1N29</strain>
    </source>
</reference>
<feature type="domain" description="Alpha-L-rhamnosidase six-hairpin glycosidase" evidence="2">
    <location>
        <begin position="388"/>
        <end position="705"/>
    </location>
</feature>
<dbReference type="RefSeq" id="WP_150938583.1">
    <property type="nucleotide sequence ID" value="NZ_WAAT01000041.1"/>
</dbReference>
<protein>
    <submittedName>
        <fullName evidence="4">Bacterial alpha-L-rhamnosidase</fullName>
    </submittedName>
</protein>
<evidence type="ECO:0000259" key="2">
    <source>
        <dbReference type="Pfam" id="PF17389"/>
    </source>
</evidence>
<dbReference type="PANTHER" id="PTHR34987">
    <property type="entry name" value="C, PUTATIVE (AFU_ORTHOLOGUE AFUA_3G02880)-RELATED"/>
    <property type="match status" value="1"/>
</dbReference>
<name>A0A6N6MFD6_9FLAO</name>
<dbReference type="GO" id="GO:0005975">
    <property type="term" value="P:carbohydrate metabolic process"/>
    <property type="evidence" value="ECO:0007669"/>
    <property type="project" value="InterPro"/>
</dbReference>
<dbReference type="InterPro" id="IPR008979">
    <property type="entry name" value="Galactose-bd-like_sf"/>
</dbReference>
<comment type="caution">
    <text evidence="4">The sequence shown here is derived from an EMBL/GenBank/DDBJ whole genome shotgun (WGS) entry which is preliminary data.</text>
</comment>
<dbReference type="Gene3D" id="1.50.10.10">
    <property type="match status" value="1"/>
</dbReference>
<dbReference type="InterPro" id="IPR008928">
    <property type="entry name" value="6-hairpin_glycosidase_sf"/>
</dbReference>
<evidence type="ECO:0000259" key="3">
    <source>
        <dbReference type="Pfam" id="PF17390"/>
    </source>
</evidence>
<feature type="domain" description="Alpha-L-rhamnosidase C-terminal" evidence="3">
    <location>
        <begin position="716"/>
        <end position="774"/>
    </location>
</feature>
<organism evidence="4 5">
    <name type="scientific">Pseudotamlana haliotis</name>
    <dbReference type="NCBI Taxonomy" id="2614804"/>
    <lineage>
        <taxon>Bacteria</taxon>
        <taxon>Pseudomonadati</taxon>
        <taxon>Bacteroidota</taxon>
        <taxon>Flavobacteriia</taxon>
        <taxon>Flavobacteriales</taxon>
        <taxon>Flavobacteriaceae</taxon>
        <taxon>Pseudotamlana</taxon>
    </lineage>
</organism>
<sequence>MITPESKVTINGSGKDIDLLKYSWKAQWITHPQESTLDYGVFLFRHVFNLDEKMDSCHVFVSADNRYRLFVNGERVCYGPSIGDTANQRYETIDIAQYLKKGSNVIAAEVVNFGEYKSVSQVSHQTAFILQADRDLALDINTGSADWKVIKNHAFSPVNITSEMMGAYYAAGPRDRVDASQYPWGWTQIDFNDKSWLKPKSATTEFAVGRGFIYGGAWHLVPRTLPFMEEKVERFTGIVRVDGIKKDEGFIKEKGCTVVPKNSKVKILIDQTYHTTGYPELTFSKGKDCEIKITYAEALIQEVSPGENVSDGNLNLLDLKGNRNHFEGKSIFGYYDILIADGGDHRKYKPLSRRTFRFVELEIVTKNEDLILEDYYGVFTAYPFEEKAKVITGEASLDKIWDAAWRTLRNSADEMYYDAYYENLQYIGDTKIASLISIYVSGDDRLMRKAIKQFDDSRTSEGLTQSRYPSNVIQMIPPFSLIWVDMIYDYFMYRNDPEFLRQFIPGIKSVMGWFESRVDETGMLTNLKWWNFTDWTIDFPSGIPQGADDGYSANIALQFVKTLNHAQAILSYFNCDHEVKVYKNLSQIIKKSVLEKCFDADKGLIAETPDKKEFSQHTNIMGILTDTFKEESQSDIMLKILNDKTLFQATIYFKFYLFRALQKVGMGDYYLNLLESWEGMIDLGMTTYGETDLNPRSECHAWSSSPNFDFIHTVAGIYPGEHSFKSVIIEPNLGRLDKLDVEFPHPQGTIVLNYSKSGNNMEAQIILPKNLKGVFKWQGKKVQLIGGQQKLAL</sequence>
<dbReference type="PANTHER" id="PTHR34987:SF2">
    <property type="entry name" value="B, PUTATIVE (AFU_ORTHOLOGUE AFUA_7G05040)-RELATED"/>
    <property type="match status" value="1"/>
</dbReference>
<dbReference type="Proteomes" id="UP000441333">
    <property type="component" value="Unassembled WGS sequence"/>
</dbReference>
<evidence type="ECO:0000313" key="5">
    <source>
        <dbReference type="Proteomes" id="UP000441333"/>
    </source>
</evidence>
<dbReference type="Gene3D" id="2.60.120.260">
    <property type="entry name" value="Galactose-binding domain-like"/>
    <property type="match status" value="2"/>
</dbReference>
<dbReference type="AlphaFoldDB" id="A0A6N6MFD6"/>
<dbReference type="Pfam" id="PF17389">
    <property type="entry name" value="Bac_rhamnosid6H"/>
    <property type="match status" value="1"/>
</dbReference>
<feature type="domain" description="Bacterial alpha-L-rhamnosidase N-terminal" evidence="1">
    <location>
        <begin position="54"/>
        <end position="202"/>
    </location>
</feature>
<dbReference type="InterPro" id="IPR013737">
    <property type="entry name" value="Bac_rhamnosid_N"/>
</dbReference>